<evidence type="ECO:0000313" key="2">
    <source>
        <dbReference type="Proteomes" id="UP001364224"/>
    </source>
</evidence>
<organism evidence="1 2">
    <name type="scientific">Bradyrhizobium algeriense</name>
    <dbReference type="NCBI Taxonomy" id="634784"/>
    <lineage>
        <taxon>Bacteria</taxon>
        <taxon>Pseudomonadati</taxon>
        <taxon>Pseudomonadota</taxon>
        <taxon>Alphaproteobacteria</taxon>
        <taxon>Hyphomicrobiales</taxon>
        <taxon>Nitrobacteraceae</taxon>
        <taxon>Bradyrhizobium</taxon>
    </lineage>
</organism>
<name>A0ABU8B2U2_9BRAD</name>
<proteinExistence type="predicted"/>
<feature type="non-terminal residue" evidence="1">
    <location>
        <position position="1"/>
    </location>
</feature>
<sequence length="34" mass="3779">SLSKAWALDAASDAAGRAAVRCRPDGWLWRIHDR</sequence>
<keyword evidence="2" id="KW-1185">Reference proteome</keyword>
<evidence type="ECO:0000313" key="1">
    <source>
        <dbReference type="EMBL" id="MEH2552472.1"/>
    </source>
</evidence>
<gene>
    <name evidence="1" type="ORF">V1286_000001</name>
</gene>
<comment type="caution">
    <text evidence="1">The sequence shown here is derived from an EMBL/GenBank/DDBJ whole genome shotgun (WGS) entry which is preliminary data.</text>
</comment>
<reference evidence="1 2" key="1">
    <citation type="submission" date="2024-02" db="EMBL/GenBank/DDBJ databases">
        <title>Adaptive strategies in a cosmopolitan and abundant soil bacterium.</title>
        <authorList>
            <person name="Carini P."/>
        </authorList>
    </citation>
    <scope>NUCLEOTIDE SEQUENCE [LARGE SCALE GENOMIC DNA]</scope>
    <source>
        <strain evidence="1 2">AZCC 1608</strain>
    </source>
</reference>
<dbReference type="EMBL" id="JAZHRV010000001">
    <property type="protein sequence ID" value="MEH2552472.1"/>
    <property type="molecule type" value="Genomic_DNA"/>
</dbReference>
<protein>
    <submittedName>
        <fullName evidence="1">Uncharacterized protein</fullName>
    </submittedName>
</protein>
<accession>A0ABU8B2U2</accession>
<dbReference type="Proteomes" id="UP001364224">
    <property type="component" value="Unassembled WGS sequence"/>
</dbReference>